<sequence length="97" mass="10249">MIIEILHVSGCPNVDLLDQRLVEALAGRPAVVTHTLVSDLDTATTVGMTGSPTLLLDGADPFTRDGVQPSMSCRLYGHENGHVDGAPSVDDLRRVLG</sequence>
<dbReference type="AlphaFoldDB" id="A0A7W7VDG7"/>
<evidence type="ECO:0000313" key="2">
    <source>
        <dbReference type="Proteomes" id="UP000520767"/>
    </source>
</evidence>
<proteinExistence type="predicted"/>
<organism evidence="1 2">
    <name type="scientific">Actinophytocola algeriensis</name>
    <dbReference type="NCBI Taxonomy" id="1768010"/>
    <lineage>
        <taxon>Bacteria</taxon>
        <taxon>Bacillati</taxon>
        <taxon>Actinomycetota</taxon>
        <taxon>Actinomycetes</taxon>
        <taxon>Pseudonocardiales</taxon>
        <taxon>Pseudonocardiaceae</taxon>
    </lineage>
</organism>
<reference evidence="1 2" key="1">
    <citation type="submission" date="2020-08" db="EMBL/GenBank/DDBJ databases">
        <title>Genomic Encyclopedia of Type Strains, Phase III (KMG-III): the genomes of soil and plant-associated and newly described type strains.</title>
        <authorList>
            <person name="Whitman W."/>
        </authorList>
    </citation>
    <scope>NUCLEOTIDE SEQUENCE [LARGE SCALE GENOMIC DNA]</scope>
    <source>
        <strain evidence="1 2">CECT 8960</strain>
    </source>
</reference>
<dbReference type="EMBL" id="JACHJQ010000002">
    <property type="protein sequence ID" value="MBB4906074.1"/>
    <property type="molecule type" value="Genomic_DNA"/>
</dbReference>
<evidence type="ECO:0000313" key="1">
    <source>
        <dbReference type="EMBL" id="MBB4906074.1"/>
    </source>
</evidence>
<evidence type="ECO:0008006" key="3">
    <source>
        <dbReference type="Google" id="ProtNLM"/>
    </source>
</evidence>
<accession>A0A7W7VDG7</accession>
<gene>
    <name evidence="1" type="ORF">FHR82_002291</name>
</gene>
<comment type="caution">
    <text evidence="1">The sequence shown here is derived from an EMBL/GenBank/DDBJ whole genome shotgun (WGS) entry which is preliminary data.</text>
</comment>
<dbReference type="RefSeq" id="WP_184810202.1">
    <property type="nucleotide sequence ID" value="NZ_JACHJQ010000002.1"/>
</dbReference>
<keyword evidence="2" id="KW-1185">Reference proteome</keyword>
<name>A0A7W7VDG7_9PSEU</name>
<protein>
    <recommendedName>
        <fullName evidence="3">Thioredoxin family protein</fullName>
    </recommendedName>
</protein>
<dbReference type="Proteomes" id="UP000520767">
    <property type="component" value="Unassembled WGS sequence"/>
</dbReference>